<keyword evidence="3" id="KW-0812">Transmembrane</keyword>
<keyword evidence="2 3" id="KW-0472">Membrane</keyword>
<gene>
    <name evidence="4" type="ORF">AB1471_07060</name>
</gene>
<comment type="caution">
    <text evidence="4">The sequence shown here is derived from an EMBL/GenBank/DDBJ whole genome shotgun (WGS) entry which is preliminary data.</text>
</comment>
<feature type="transmembrane region" description="Helical" evidence="3">
    <location>
        <begin position="415"/>
        <end position="444"/>
    </location>
</feature>
<dbReference type="InterPro" id="IPR050768">
    <property type="entry name" value="UPF0353/GerABKA_families"/>
</dbReference>
<dbReference type="EMBL" id="JBFMIA010000004">
    <property type="protein sequence ID" value="MEW9501559.1"/>
    <property type="molecule type" value="Genomic_DNA"/>
</dbReference>
<dbReference type="InterPro" id="IPR004995">
    <property type="entry name" value="Spore_Ger"/>
</dbReference>
<dbReference type="PIRSF" id="PIRSF005690">
    <property type="entry name" value="GerBA"/>
    <property type="match status" value="1"/>
</dbReference>
<feature type="transmembrane region" description="Helical" evidence="3">
    <location>
        <begin position="360"/>
        <end position="379"/>
    </location>
</feature>
<proteinExistence type="inferred from homology"/>
<sequence length="497" mass="56436">MSLLRMVHKLTQKKQPKKVPPAPLRKKKEFVTLQAIKEKLGDIDDVVYQKIRTSEGIATIIYYRSLIEQEILLQMVINPLLQQEETIVHSTEPLDKEDLSNVISLLTQGFTIVFIHKENVFFSLNTVSMPQRSISISDKESSVIGPQDFFTEVMDTNLSLVKRRIHSSTLKSKNYTIGAESNTKVSVLYLDNIVNKENLDKVITKVEENKDYTDFYDVSILMQLMEDQPLSPFPQYNMTIRADLVTKYLLDGRVVVMMDNSPEAIICPTSFFELFVPTEDYYNRWTSSSLLRMLRFFGFFVTIILTPTYISALTFHPELMPFEVLVNLQESRERVPFPPVIEVLFIELVIEILREAGSRMPAKIGQTIGIVGGIVIGTAAVEAGLISNVLVVLVAISALLSFLPPNYLISNTSRFIRYVFILSAGMFGMYGQMAAFALLFIHLLNLTSLGTPYMTPGIPRTWSDLLDNVVRAPISLLRFKKGMSRSHQNKIRPLDEE</sequence>
<dbReference type="PANTHER" id="PTHR22550:SF5">
    <property type="entry name" value="LEUCINE ZIPPER PROTEIN 4"/>
    <property type="match status" value="1"/>
</dbReference>
<dbReference type="PANTHER" id="PTHR22550">
    <property type="entry name" value="SPORE GERMINATION PROTEIN"/>
    <property type="match status" value="1"/>
</dbReference>
<dbReference type="RefSeq" id="WP_367779044.1">
    <property type="nucleotide sequence ID" value="NZ_JBFMIA010000004.1"/>
</dbReference>
<feature type="transmembrane region" description="Helical" evidence="3">
    <location>
        <begin position="294"/>
        <end position="315"/>
    </location>
</feature>
<keyword evidence="5" id="KW-1185">Reference proteome</keyword>
<evidence type="ECO:0000313" key="4">
    <source>
        <dbReference type="EMBL" id="MEW9501559.1"/>
    </source>
</evidence>
<dbReference type="Proteomes" id="UP001556040">
    <property type="component" value="Unassembled WGS sequence"/>
</dbReference>
<evidence type="ECO:0000256" key="2">
    <source>
        <dbReference type="ARBA" id="ARBA00023136"/>
    </source>
</evidence>
<evidence type="ECO:0000256" key="1">
    <source>
        <dbReference type="ARBA" id="ARBA00005278"/>
    </source>
</evidence>
<evidence type="ECO:0000256" key="3">
    <source>
        <dbReference type="SAM" id="Phobius"/>
    </source>
</evidence>
<protein>
    <submittedName>
        <fullName evidence="4">Spore germination protein</fullName>
    </submittedName>
</protein>
<dbReference type="Pfam" id="PF03323">
    <property type="entry name" value="GerA"/>
    <property type="match status" value="1"/>
</dbReference>
<organism evidence="4 5">
    <name type="scientific">Jeotgalibacillus marinus</name>
    <dbReference type="NCBI Taxonomy" id="86667"/>
    <lineage>
        <taxon>Bacteria</taxon>
        <taxon>Bacillati</taxon>
        <taxon>Bacillota</taxon>
        <taxon>Bacilli</taxon>
        <taxon>Bacillales</taxon>
        <taxon>Caryophanaceae</taxon>
        <taxon>Jeotgalibacillus</taxon>
    </lineage>
</organism>
<evidence type="ECO:0000313" key="5">
    <source>
        <dbReference type="Proteomes" id="UP001556040"/>
    </source>
</evidence>
<reference evidence="4 5" key="1">
    <citation type="journal article" date="1979" name="Int. J. Syst. Evol. Microbiol.">
        <title>Bacillus globisporus subsp. marinus subsp. nov.</title>
        <authorList>
            <person name="Liu H."/>
        </authorList>
    </citation>
    <scope>NUCLEOTIDE SEQUENCE [LARGE SCALE GENOMIC DNA]</scope>
    <source>
        <strain evidence="4 5">DSM 1297</strain>
    </source>
</reference>
<accession>A0ABV3Q3T5</accession>
<feature type="transmembrane region" description="Helical" evidence="3">
    <location>
        <begin position="385"/>
        <end position="403"/>
    </location>
</feature>
<keyword evidence="3" id="KW-1133">Transmembrane helix</keyword>
<comment type="similarity">
    <text evidence="1">Belongs to the GerABKA family.</text>
</comment>
<name>A0ABV3Q3T5_9BACL</name>